<organism evidence="3 4">
    <name type="scientific">Vibrio thalassae</name>
    <dbReference type="NCBI Taxonomy" id="1243014"/>
    <lineage>
        <taxon>Bacteria</taxon>
        <taxon>Pseudomonadati</taxon>
        <taxon>Pseudomonadota</taxon>
        <taxon>Gammaproteobacteria</taxon>
        <taxon>Vibrionales</taxon>
        <taxon>Vibrionaceae</taxon>
        <taxon>Vibrio</taxon>
    </lineage>
</organism>
<keyword evidence="1" id="KW-0732">Signal</keyword>
<evidence type="ECO:0000313" key="4">
    <source>
        <dbReference type="Proteomes" id="UP000219336"/>
    </source>
</evidence>
<dbReference type="PROSITE" id="PS51257">
    <property type="entry name" value="PROKAR_LIPOPROTEIN"/>
    <property type="match status" value="1"/>
</dbReference>
<evidence type="ECO:0000259" key="2">
    <source>
        <dbReference type="Pfam" id="PF13778"/>
    </source>
</evidence>
<reference evidence="4" key="1">
    <citation type="submission" date="2016-06" db="EMBL/GenBank/DDBJ databases">
        <authorList>
            <person name="Rodrigo-Torres L."/>
            <person name="Arahal R.D."/>
            <person name="Lucena T."/>
        </authorList>
    </citation>
    <scope>NUCLEOTIDE SEQUENCE [LARGE SCALE GENOMIC DNA]</scope>
    <source>
        <strain evidence="4">CECT8203</strain>
    </source>
</reference>
<dbReference type="AlphaFoldDB" id="A0A240EP79"/>
<dbReference type="Pfam" id="PF13778">
    <property type="entry name" value="DUF4174"/>
    <property type="match status" value="1"/>
</dbReference>
<gene>
    <name evidence="3" type="ORF">VTH8203_03986</name>
</gene>
<evidence type="ECO:0000256" key="1">
    <source>
        <dbReference type="ARBA" id="ARBA00022729"/>
    </source>
</evidence>
<dbReference type="RefSeq" id="WP_096995273.1">
    <property type="nucleotide sequence ID" value="NZ_JBHSII010000011.1"/>
</dbReference>
<sequence length="153" mass="17214">MKSIGIITLFTLIGITACKDSDHSSRYPNDSYHGMSHRSVMYFAPSHDEKVKEFLLGVLTNECALQERDVVTLVITEDGFSFPGWAKDMFDYSALIKTYGINRDEHAAVLIGKDGSEKLRWGAETDWNLVTKTIDAMPMRQAEMKRAASRCSI</sequence>
<evidence type="ECO:0000313" key="3">
    <source>
        <dbReference type="EMBL" id="SNX50331.1"/>
    </source>
</evidence>
<name>A0A240EP79_9VIBR</name>
<dbReference type="Proteomes" id="UP000219336">
    <property type="component" value="Unassembled WGS sequence"/>
</dbReference>
<proteinExistence type="predicted"/>
<feature type="domain" description="DUF4174" evidence="2">
    <location>
        <begin position="36"/>
        <end position="143"/>
    </location>
</feature>
<dbReference type="InterPro" id="IPR025232">
    <property type="entry name" value="DUF4174"/>
</dbReference>
<keyword evidence="4" id="KW-1185">Reference proteome</keyword>
<dbReference type="EMBL" id="OANU01000117">
    <property type="protein sequence ID" value="SNX50331.1"/>
    <property type="molecule type" value="Genomic_DNA"/>
</dbReference>
<protein>
    <recommendedName>
        <fullName evidence="2">DUF4174 domain-containing protein</fullName>
    </recommendedName>
</protein>
<accession>A0A240EP79</accession>
<dbReference type="OrthoDB" id="5893017at2"/>